<protein>
    <submittedName>
        <fullName evidence="1">Uncharacterized protein</fullName>
    </submittedName>
</protein>
<reference evidence="1" key="1">
    <citation type="submission" date="2006-10" db="EMBL/GenBank/DDBJ databases">
        <authorList>
            <person name="Amadeo P."/>
            <person name="Zhao Q."/>
            <person name="Wortman J."/>
            <person name="Fraser-Liggett C."/>
            <person name="Carlton J."/>
        </authorList>
    </citation>
    <scope>NUCLEOTIDE SEQUENCE</scope>
    <source>
        <strain evidence="1">G3</strain>
    </source>
</reference>
<sequence>MTGPFIVIKISNISFDKEVYDIEYDRIFDYTLNIEYFASNDIDLIIWSNDSSSRIIQESIYIDLNENMIHGLGEITDIYKKGKNTLYFQLIDKSTNITSKIYNKSFLLTYKPQLEITHFNTNEIIGYVTHRNEYNEVIVKAFIDDEEIEFCSTYAHSIDIARKEFHLELHMDRNSNYTIKIIAIDSDSVQSDPEFVRLEDAYIELLDVNFNKTILKPNEHAFVVTGNGISWIQPKIHLKINGNEIIIQEEINYKENTNEFTFSISFYFHDFYKDCSNTLQVWMTTSNGISNVIENKFCFREMTDNPLSFSSLNTVLKHIKRR</sequence>
<dbReference type="VEuPathDB" id="TrichDB:TVAGG3_0809160"/>
<dbReference type="EMBL" id="DS113704">
    <property type="protein sequence ID" value="EAX97695.1"/>
    <property type="molecule type" value="Genomic_DNA"/>
</dbReference>
<dbReference type="AlphaFoldDB" id="A2FBK9"/>
<evidence type="ECO:0000313" key="2">
    <source>
        <dbReference type="Proteomes" id="UP000001542"/>
    </source>
</evidence>
<accession>A2FBK9</accession>
<dbReference type="KEGG" id="tva:4755484"/>
<name>A2FBK9_TRIV3</name>
<gene>
    <name evidence="1" type="ORF">TVAG_279960</name>
</gene>
<dbReference type="InParanoid" id="A2FBK9"/>
<evidence type="ECO:0000313" key="1">
    <source>
        <dbReference type="EMBL" id="EAX97695.1"/>
    </source>
</evidence>
<proteinExistence type="predicted"/>
<organism evidence="1 2">
    <name type="scientific">Trichomonas vaginalis (strain ATCC PRA-98 / G3)</name>
    <dbReference type="NCBI Taxonomy" id="412133"/>
    <lineage>
        <taxon>Eukaryota</taxon>
        <taxon>Metamonada</taxon>
        <taxon>Parabasalia</taxon>
        <taxon>Trichomonadida</taxon>
        <taxon>Trichomonadidae</taxon>
        <taxon>Trichomonas</taxon>
    </lineage>
</organism>
<dbReference type="Proteomes" id="UP000001542">
    <property type="component" value="Unassembled WGS sequence"/>
</dbReference>
<dbReference type="VEuPathDB" id="TrichDB:TVAG_279960"/>
<dbReference type="RefSeq" id="XP_001310625.1">
    <property type="nucleotide sequence ID" value="XM_001310624.1"/>
</dbReference>
<reference evidence="1" key="2">
    <citation type="journal article" date="2007" name="Science">
        <title>Draft genome sequence of the sexually transmitted pathogen Trichomonas vaginalis.</title>
        <authorList>
            <person name="Carlton J.M."/>
            <person name="Hirt R.P."/>
            <person name="Silva J.C."/>
            <person name="Delcher A.L."/>
            <person name="Schatz M."/>
            <person name="Zhao Q."/>
            <person name="Wortman J.R."/>
            <person name="Bidwell S.L."/>
            <person name="Alsmark U.C.M."/>
            <person name="Besteiro S."/>
            <person name="Sicheritz-Ponten T."/>
            <person name="Noel C.J."/>
            <person name="Dacks J.B."/>
            <person name="Foster P.G."/>
            <person name="Simillion C."/>
            <person name="Van de Peer Y."/>
            <person name="Miranda-Saavedra D."/>
            <person name="Barton G.J."/>
            <person name="Westrop G.D."/>
            <person name="Mueller S."/>
            <person name="Dessi D."/>
            <person name="Fiori P.L."/>
            <person name="Ren Q."/>
            <person name="Paulsen I."/>
            <person name="Zhang H."/>
            <person name="Bastida-Corcuera F.D."/>
            <person name="Simoes-Barbosa A."/>
            <person name="Brown M.T."/>
            <person name="Hayes R.D."/>
            <person name="Mukherjee M."/>
            <person name="Okumura C.Y."/>
            <person name="Schneider R."/>
            <person name="Smith A.J."/>
            <person name="Vanacova S."/>
            <person name="Villalvazo M."/>
            <person name="Haas B.J."/>
            <person name="Pertea M."/>
            <person name="Feldblyum T.V."/>
            <person name="Utterback T.R."/>
            <person name="Shu C.L."/>
            <person name="Osoegawa K."/>
            <person name="de Jong P.J."/>
            <person name="Hrdy I."/>
            <person name="Horvathova L."/>
            <person name="Zubacova Z."/>
            <person name="Dolezal P."/>
            <person name="Malik S.B."/>
            <person name="Logsdon J.M. Jr."/>
            <person name="Henze K."/>
            <person name="Gupta A."/>
            <person name="Wang C.C."/>
            <person name="Dunne R.L."/>
            <person name="Upcroft J.A."/>
            <person name="Upcroft P."/>
            <person name="White O."/>
            <person name="Salzberg S.L."/>
            <person name="Tang P."/>
            <person name="Chiu C.-H."/>
            <person name="Lee Y.-S."/>
            <person name="Embley T.M."/>
            <person name="Coombs G.H."/>
            <person name="Mottram J.C."/>
            <person name="Tachezy J."/>
            <person name="Fraser-Liggett C.M."/>
            <person name="Johnson P.J."/>
        </authorList>
    </citation>
    <scope>NUCLEOTIDE SEQUENCE [LARGE SCALE GENOMIC DNA]</scope>
    <source>
        <strain evidence="1">G3</strain>
    </source>
</reference>
<keyword evidence="2" id="KW-1185">Reference proteome</keyword>